<dbReference type="AlphaFoldDB" id="A0A9X2L650"/>
<dbReference type="InterPro" id="IPR008949">
    <property type="entry name" value="Isoprenoid_synthase_dom_sf"/>
</dbReference>
<dbReference type="InterPro" id="IPR044843">
    <property type="entry name" value="Trans_IPPS_bact-type"/>
</dbReference>
<evidence type="ECO:0000313" key="1">
    <source>
        <dbReference type="EMBL" id="MCQ8183784.1"/>
    </source>
</evidence>
<dbReference type="InterPro" id="IPR002060">
    <property type="entry name" value="Squ/phyt_synthse"/>
</dbReference>
<dbReference type="SUPFAM" id="SSF48576">
    <property type="entry name" value="Terpenoid synthases"/>
    <property type="match status" value="1"/>
</dbReference>
<keyword evidence="1" id="KW-0808">Transferase</keyword>
<dbReference type="PANTHER" id="PTHR31480">
    <property type="entry name" value="BIFUNCTIONAL LYCOPENE CYCLASE/PHYTOENE SYNTHASE"/>
    <property type="match status" value="1"/>
</dbReference>
<dbReference type="Gene3D" id="1.10.600.10">
    <property type="entry name" value="Farnesyl Diphosphate Synthase"/>
    <property type="match status" value="1"/>
</dbReference>
<accession>A0A9X2L650</accession>
<reference evidence="1" key="1">
    <citation type="submission" date="2022-07" db="EMBL/GenBank/DDBJ databases">
        <title>Parvularcula maris sp. nov., an algicidal bacterium isolated from seawater.</title>
        <authorList>
            <person name="Li F."/>
        </authorList>
    </citation>
    <scope>NUCLEOTIDE SEQUENCE</scope>
    <source>
        <strain evidence="1">BGMRC 0090</strain>
    </source>
</reference>
<comment type="caution">
    <text evidence="1">The sequence shown here is derived from an EMBL/GenBank/DDBJ whole genome shotgun (WGS) entry which is preliminary data.</text>
</comment>
<gene>
    <name evidence="1" type="primary">hpnC</name>
    <name evidence="1" type="ORF">NOG11_00125</name>
</gene>
<dbReference type="SFLD" id="SFLDG01018">
    <property type="entry name" value="Squalene/Phytoene_Synthase_Lik"/>
    <property type="match status" value="1"/>
</dbReference>
<proteinExistence type="predicted"/>
<dbReference type="RefSeq" id="WP_256617587.1">
    <property type="nucleotide sequence ID" value="NZ_JANIBC010000001.1"/>
</dbReference>
<dbReference type="GO" id="GO:0051996">
    <property type="term" value="F:squalene synthase [NAD(P)H] activity"/>
    <property type="evidence" value="ECO:0007669"/>
    <property type="project" value="UniProtKB-EC"/>
</dbReference>
<name>A0A9X2L650_9PROT</name>
<dbReference type="SFLD" id="SFLDS00005">
    <property type="entry name" value="Isoprenoid_Synthase_Type_I"/>
    <property type="match status" value="1"/>
</dbReference>
<dbReference type="EMBL" id="JANIBC010000001">
    <property type="protein sequence ID" value="MCQ8183784.1"/>
    <property type="molecule type" value="Genomic_DNA"/>
</dbReference>
<dbReference type="GO" id="GO:0004311">
    <property type="term" value="F:geranylgeranyl diphosphate synthase activity"/>
    <property type="evidence" value="ECO:0007669"/>
    <property type="project" value="InterPro"/>
</dbReference>
<dbReference type="EC" id="2.5.1.21" evidence="1"/>
<dbReference type="Proteomes" id="UP001142610">
    <property type="component" value="Unassembled WGS sequence"/>
</dbReference>
<dbReference type="NCBIfam" id="TIGR03464">
    <property type="entry name" value="HpnC"/>
    <property type="match status" value="1"/>
</dbReference>
<dbReference type="SFLD" id="SFLDG01212">
    <property type="entry name" value="Phytoene_synthase_like"/>
    <property type="match status" value="1"/>
</dbReference>
<dbReference type="InterPro" id="IPR017827">
    <property type="entry name" value="HSQ_synthase_HpnC"/>
</dbReference>
<protein>
    <submittedName>
        <fullName evidence="1">Squalene synthase HpnC</fullName>
        <ecNumber evidence="1">2.5.1.21</ecNumber>
    </submittedName>
</protein>
<keyword evidence="2" id="KW-1185">Reference proteome</keyword>
<sequence>MEVTYQDSEVDADSGKGAGDENFPVGSFLIAAPLRPAVKAYYDFARAADDIGDDPELSAEEKLRRLEAYRQVLHGEAEGLSRPRRLREALLKAGIPLERGSDLLLAFKQDAEKPRYENLDQLLGYCRNSANPVGQFLLDLHGEDRRLFPASDALCTSLQILNHLQDMKDDLREIDRCYLPQDWMADEGAATDDLLAERSSHGLTNVRMRLLHVCRDLNETAERLVRELKSRRLASESAVTLRLAKRLTERLTRQDPLAERVALSKADMLAAGAMGLAEGALGQRRAA</sequence>
<organism evidence="1 2">
    <name type="scientific">Parvularcula maris</name>
    <dbReference type="NCBI Taxonomy" id="2965077"/>
    <lineage>
        <taxon>Bacteria</taxon>
        <taxon>Pseudomonadati</taxon>
        <taxon>Pseudomonadota</taxon>
        <taxon>Alphaproteobacteria</taxon>
        <taxon>Parvularculales</taxon>
        <taxon>Parvularculaceae</taxon>
        <taxon>Parvularcula</taxon>
    </lineage>
</organism>
<dbReference type="Pfam" id="PF00494">
    <property type="entry name" value="SQS_PSY"/>
    <property type="match status" value="1"/>
</dbReference>
<evidence type="ECO:0000313" key="2">
    <source>
        <dbReference type="Proteomes" id="UP001142610"/>
    </source>
</evidence>